<evidence type="ECO:0000259" key="1">
    <source>
        <dbReference type="SMART" id="SM00089"/>
    </source>
</evidence>
<comment type="caution">
    <text evidence="2">The sequence shown here is derived from an EMBL/GenBank/DDBJ whole genome shotgun (WGS) entry which is preliminary data.</text>
</comment>
<evidence type="ECO:0000313" key="3">
    <source>
        <dbReference type="Proteomes" id="UP001501844"/>
    </source>
</evidence>
<reference evidence="3" key="1">
    <citation type="journal article" date="2019" name="Int. J. Syst. Evol. Microbiol.">
        <title>The Global Catalogue of Microorganisms (GCM) 10K type strain sequencing project: providing services to taxonomists for standard genome sequencing and annotation.</title>
        <authorList>
            <consortium name="The Broad Institute Genomics Platform"/>
            <consortium name="The Broad Institute Genome Sequencing Center for Infectious Disease"/>
            <person name="Wu L."/>
            <person name="Ma J."/>
        </authorList>
    </citation>
    <scope>NUCLEOTIDE SEQUENCE [LARGE SCALE GENOMIC DNA]</scope>
    <source>
        <strain evidence="3">JCM 17917</strain>
    </source>
</reference>
<dbReference type="EMBL" id="BAABGX010000001">
    <property type="protein sequence ID" value="GAA4299280.1"/>
    <property type="molecule type" value="Genomic_DNA"/>
</dbReference>
<organism evidence="2 3">
    <name type="scientific">Nibribacter koreensis</name>
    <dbReference type="NCBI Taxonomy" id="1084519"/>
    <lineage>
        <taxon>Bacteria</taxon>
        <taxon>Pseudomonadati</taxon>
        <taxon>Bacteroidota</taxon>
        <taxon>Cytophagia</taxon>
        <taxon>Cytophagales</taxon>
        <taxon>Hymenobacteraceae</taxon>
        <taxon>Nibribacter</taxon>
    </lineage>
</organism>
<dbReference type="PANTHER" id="PTHR42754">
    <property type="entry name" value="ENDOGLUCANASE"/>
    <property type="match status" value="1"/>
</dbReference>
<proteinExistence type="predicted"/>
<sequence length="662" mass="71186">MKEWDKTYGSTDYEVLSIVRQTSDGGYIMGGSAPSGISGSRGFWLVKVGAAGAVEWVQVYGGKGLVTMEQTTDGGYILGGSYYSSGKSGDNSDPETGYWVVKINAKGKVQWDQSGSLGVGGEIRDLILTSDGGYLLAGWGSLISDALTYHDYWIVKLSSKGKQQFFRTYGGNRMEILSSVLQTSDGGYLLGGGSDSGISGNKTTPQKVYCNRENCTFNFWVVKVDASGDMEWDRTYGAEDGDVGQRIYDMVSTQDGGYLLGGVSDSEANFDKSEPRKSGWNDYYDYWVVKINATGDIQWDRTIGGDRNDDLRALLATPDGGFLLGGWSDSNVSGDKTEPRLDAEAFPDGRVGGADYWVVKIDAMGAKLWDRTFGGAGRDLFASMDLTTDGGYILGGTSNSPISGDKTEGNIGGGGSRFGPGDYWIVKMTGETCVTPTPAIALTPSSNTYTGGVMNNMYLGFGPKSMTMTANGGTTYMWSPSTGLSSTNTAETVFTPTEPGVYTFTVTAMNGECSANASVTITVMDVRCGSKNNKVMLCHNGKVLCVEEGAIKAHLKNHPEDRLGECLGDEVLAFKAENARVQVYPNPFTSSTTIAFSLTKPQGYTVEVYDGKGILMESWNGATRNMGEQVMLSWAPKHGERGLYVVKIITKEGVLNRQIVRE</sequence>
<dbReference type="CDD" id="cd00146">
    <property type="entry name" value="PKD"/>
    <property type="match status" value="1"/>
</dbReference>
<evidence type="ECO:0000313" key="2">
    <source>
        <dbReference type="EMBL" id="GAA4299280.1"/>
    </source>
</evidence>
<dbReference type="InterPro" id="IPR035986">
    <property type="entry name" value="PKD_dom_sf"/>
</dbReference>
<gene>
    <name evidence="2" type="ORF">GCM10023183_08300</name>
</gene>
<dbReference type="SMART" id="SM00089">
    <property type="entry name" value="PKD"/>
    <property type="match status" value="1"/>
</dbReference>
<protein>
    <recommendedName>
        <fullName evidence="1">PKD/Chitinase domain-containing protein</fullName>
    </recommendedName>
</protein>
<dbReference type="Proteomes" id="UP001501844">
    <property type="component" value="Unassembled WGS sequence"/>
</dbReference>
<keyword evidence="3" id="KW-1185">Reference proteome</keyword>
<dbReference type="Gene3D" id="2.60.40.10">
    <property type="entry name" value="Immunoglobulins"/>
    <property type="match status" value="1"/>
</dbReference>
<dbReference type="NCBIfam" id="TIGR04183">
    <property type="entry name" value="Por_Secre_tail"/>
    <property type="match status" value="1"/>
</dbReference>
<accession>A0ABP8FAY8</accession>
<dbReference type="InterPro" id="IPR026444">
    <property type="entry name" value="Secre_tail"/>
</dbReference>
<dbReference type="InterPro" id="IPR022409">
    <property type="entry name" value="PKD/Chitinase_dom"/>
</dbReference>
<name>A0ABP8FAY8_9BACT</name>
<dbReference type="SUPFAM" id="SSF49299">
    <property type="entry name" value="PKD domain"/>
    <property type="match status" value="1"/>
</dbReference>
<dbReference type="InterPro" id="IPR013783">
    <property type="entry name" value="Ig-like_fold"/>
</dbReference>
<dbReference type="PANTHER" id="PTHR42754:SF1">
    <property type="entry name" value="LIPOPROTEIN"/>
    <property type="match status" value="1"/>
</dbReference>
<feature type="domain" description="PKD/Chitinase" evidence="1">
    <location>
        <begin position="431"/>
        <end position="526"/>
    </location>
</feature>